<comment type="similarity">
    <text evidence="1">Belongs to the acetaldehyde dehydrogenase family.</text>
</comment>
<accession>A0ABV7FHE5</accession>
<dbReference type="Gene3D" id="3.40.50.720">
    <property type="entry name" value="NAD(P)-binding Rossmann-like Domain"/>
    <property type="match status" value="1"/>
</dbReference>
<feature type="active site" description="Acyl-thioester intermediate" evidence="1">
    <location>
        <position position="150"/>
    </location>
</feature>
<reference evidence="4" key="1">
    <citation type="journal article" date="2019" name="Int. J. Syst. Evol. Microbiol.">
        <title>The Global Catalogue of Microorganisms (GCM) 10K type strain sequencing project: providing services to taxonomists for standard genome sequencing and annotation.</title>
        <authorList>
            <consortium name="The Broad Institute Genomics Platform"/>
            <consortium name="The Broad Institute Genome Sequencing Center for Infectious Disease"/>
            <person name="Wu L."/>
            <person name="Ma J."/>
        </authorList>
    </citation>
    <scope>NUCLEOTIDE SEQUENCE [LARGE SCALE GENOMIC DNA]</scope>
    <source>
        <strain evidence="4">KCTC 52237</strain>
    </source>
</reference>
<dbReference type="SUPFAM" id="SSF55347">
    <property type="entry name" value="Glyceraldehyde-3-phosphate dehydrogenase-like, C-terminal domain"/>
    <property type="match status" value="1"/>
</dbReference>
<keyword evidence="1" id="KW-0560">Oxidoreductase</keyword>
<feature type="binding site" evidence="1">
    <location>
        <position position="292"/>
    </location>
    <ligand>
        <name>NAD(+)</name>
        <dbReference type="ChEBI" id="CHEBI:57540"/>
    </ligand>
</feature>
<dbReference type="InterPro" id="IPR015426">
    <property type="entry name" value="Acetylaldehyde_DH_C"/>
</dbReference>
<proteinExistence type="inferred from homology"/>
<keyword evidence="4" id="KW-1185">Reference proteome</keyword>
<comment type="caution">
    <text evidence="3">The sequence shown here is derived from an EMBL/GenBank/DDBJ whole genome shotgun (WGS) entry which is preliminary data.</text>
</comment>
<evidence type="ECO:0000313" key="4">
    <source>
        <dbReference type="Proteomes" id="UP001595555"/>
    </source>
</evidence>
<evidence type="ECO:0000313" key="3">
    <source>
        <dbReference type="EMBL" id="MFC3116922.1"/>
    </source>
</evidence>
<organism evidence="3 4">
    <name type="scientific">Cellvibrio fontiphilus</name>
    <dbReference type="NCBI Taxonomy" id="1815559"/>
    <lineage>
        <taxon>Bacteria</taxon>
        <taxon>Pseudomonadati</taxon>
        <taxon>Pseudomonadota</taxon>
        <taxon>Gammaproteobacteria</taxon>
        <taxon>Cellvibrionales</taxon>
        <taxon>Cellvibrionaceae</taxon>
        <taxon>Cellvibrio</taxon>
    </lineage>
</organism>
<comment type="catalytic activity">
    <reaction evidence="1">
        <text>acetaldehyde + NAD(+) + CoA = acetyl-CoA + NADH + H(+)</text>
        <dbReference type="Rhea" id="RHEA:23288"/>
        <dbReference type="ChEBI" id="CHEBI:15343"/>
        <dbReference type="ChEBI" id="CHEBI:15378"/>
        <dbReference type="ChEBI" id="CHEBI:57287"/>
        <dbReference type="ChEBI" id="CHEBI:57288"/>
        <dbReference type="ChEBI" id="CHEBI:57540"/>
        <dbReference type="ChEBI" id="CHEBI:57945"/>
        <dbReference type="EC" id="1.2.1.10"/>
    </reaction>
</comment>
<evidence type="ECO:0000259" key="2">
    <source>
        <dbReference type="Pfam" id="PF09290"/>
    </source>
</evidence>
<dbReference type="Proteomes" id="UP001595555">
    <property type="component" value="Unassembled WGS sequence"/>
</dbReference>
<dbReference type="EMBL" id="JBHRTF010000006">
    <property type="protein sequence ID" value="MFC3116922.1"/>
    <property type="molecule type" value="Genomic_DNA"/>
</dbReference>
<gene>
    <name evidence="3" type="ORF">ACFODX_15240</name>
</gene>
<keyword evidence="1" id="KW-0520">NAD</keyword>
<feature type="domain" description="Acetaldehyde dehydrogenase C-terminal" evidence="2">
    <location>
        <begin position="150"/>
        <end position="287"/>
    </location>
</feature>
<feature type="binding site" evidence="1">
    <location>
        <begin position="182"/>
        <end position="190"/>
    </location>
    <ligand>
        <name>NAD(+)</name>
        <dbReference type="ChEBI" id="CHEBI:57540"/>
    </ligand>
</feature>
<keyword evidence="1" id="KW-0058">Aromatic hydrocarbons catabolism</keyword>
<name>A0ABV7FHE5_9GAMM</name>
<dbReference type="InterPro" id="IPR003361">
    <property type="entry name" value="Acetaldehyde_dehydrogenase"/>
</dbReference>
<comment type="caution">
    <text evidence="1">Lacks conserved residue(s) required for the propagation of feature annotation.</text>
</comment>
<dbReference type="InterPro" id="IPR036291">
    <property type="entry name" value="NAD(P)-bd_dom_sf"/>
</dbReference>
<dbReference type="SUPFAM" id="SSF51735">
    <property type="entry name" value="NAD(P)-binding Rossmann-fold domains"/>
    <property type="match status" value="1"/>
</dbReference>
<protein>
    <recommendedName>
        <fullName evidence="1">Acetaldehyde dehydrogenase</fullName>
        <ecNumber evidence="1">1.2.1.10</ecNumber>
    </recommendedName>
    <alternativeName>
        <fullName evidence="1">Acetaldehyde dehydrogenase [acetylating]</fullName>
    </alternativeName>
</protein>
<dbReference type="HAMAP" id="MF_01657">
    <property type="entry name" value="Ac_ald_DH_ac"/>
    <property type="match status" value="1"/>
</dbReference>
<dbReference type="Pfam" id="PF09290">
    <property type="entry name" value="AcetDehyd-dimer"/>
    <property type="match status" value="1"/>
</dbReference>
<dbReference type="EC" id="1.2.1.10" evidence="1"/>
<dbReference type="RefSeq" id="WP_378120693.1">
    <property type="nucleotide sequence ID" value="NZ_JBHRTF010000006.1"/>
</dbReference>
<sequence>MQFITSVLKDDIFADKKHKSGSEFSGRLRVGILGTGKIGTDLLLKVKRSAWLEPVIFAGRNLQSAGMQYAQGLGIPVSDKGINTFFAPNIHCDIVFDATSAADHVAHAQCLDQLGIFAIDLTPSQIGECCVPALGMNEVLENKNISMISCGGQSSIPLAQALVKVIPNIQQLSVTSLVSPDSIGPATLANIEEYYRNTRSGLYKYTGIESIEVALLSNEAHAGKPMLNRICAYADNIDLAKLQLALNEMEQRVQTYVPGYQLQGSPKLIDGGVQIELIVEGVGDYLPTYAGNLDIINCAAIAVAEQYAKVRLIECNCQKQTQDDLRTLVEEC</sequence>
<evidence type="ECO:0000256" key="1">
    <source>
        <dbReference type="HAMAP-Rule" id="MF_01657"/>
    </source>
</evidence>
<dbReference type="NCBIfam" id="NF006157">
    <property type="entry name" value="PRK08300.1"/>
    <property type="match status" value="1"/>
</dbReference>
<dbReference type="Gene3D" id="3.30.360.10">
    <property type="entry name" value="Dihydrodipicolinate Reductase, domain 2"/>
    <property type="match status" value="1"/>
</dbReference>
<dbReference type="CDD" id="cd23933">
    <property type="entry name" value="ALDH_C"/>
    <property type="match status" value="1"/>
</dbReference>